<keyword evidence="2" id="KW-1185">Reference proteome</keyword>
<protein>
    <submittedName>
        <fullName evidence="1">Uncharacterized protein</fullName>
    </submittedName>
</protein>
<proteinExistence type="predicted"/>
<comment type="caution">
    <text evidence="1">The sequence shown here is derived from an EMBL/GenBank/DDBJ whole genome shotgun (WGS) entry which is preliminary data.</text>
</comment>
<organism evidence="1 2">
    <name type="scientific">Naganishia friedmannii</name>
    <dbReference type="NCBI Taxonomy" id="89922"/>
    <lineage>
        <taxon>Eukaryota</taxon>
        <taxon>Fungi</taxon>
        <taxon>Dikarya</taxon>
        <taxon>Basidiomycota</taxon>
        <taxon>Agaricomycotina</taxon>
        <taxon>Tremellomycetes</taxon>
        <taxon>Filobasidiales</taxon>
        <taxon>Filobasidiaceae</taxon>
        <taxon>Naganishia</taxon>
    </lineage>
</organism>
<evidence type="ECO:0000313" key="2">
    <source>
        <dbReference type="Proteomes" id="UP001227268"/>
    </source>
</evidence>
<gene>
    <name evidence="1" type="ORF">QFC21_001566</name>
</gene>
<accession>A0ACC2W3V8</accession>
<evidence type="ECO:0000313" key="1">
    <source>
        <dbReference type="EMBL" id="KAJ9106420.1"/>
    </source>
</evidence>
<reference evidence="1" key="1">
    <citation type="submission" date="2023-04" db="EMBL/GenBank/DDBJ databases">
        <title>Draft Genome sequencing of Naganishia species isolated from polar environments using Oxford Nanopore Technology.</title>
        <authorList>
            <person name="Leo P."/>
            <person name="Venkateswaran K."/>
        </authorList>
    </citation>
    <scope>NUCLEOTIDE SEQUENCE</scope>
    <source>
        <strain evidence="1">MNA-CCFEE 5423</strain>
    </source>
</reference>
<name>A0ACC2W3V8_9TREE</name>
<dbReference type="EMBL" id="JASBWT010000003">
    <property type="protein sequence ID" value="KAJ9106420.1"/>
    <property type="molecule type" value="Genomic_DNA"/>
</dbReference>
<dbReference type="Proteomes" id="UP001227268">
    <property type="component" value="Unassembled WGS sequence"/>
</dbReference>
<sequence>MACEIEMARSIYVNITHEKMALLKYMRGNEERKAQEQGALQVSLQENIEKALSRIQDSAKQQFGTLSTLIAQFEKNDANAHTQLRETALRMRDAGEGLWDEVRREMEVSAEGGRKVLDDQVREMRYMNQQQFEIAMTQDHIRFGQMMDDRVALFTVGPPAYIHDSVH</sequence>